<gene>
    <name evidence="2" type="ORF">CB0940_10838</name>
</gene>
<evidence type="ECO:0000313" key="2">
    <source>
        <dbReference type="EMBL" id="PIA96291.1"/>
    </source>
</evidence>
<dbReference type="AlphaFoldDB" id="A0A2G5HUU1"/>
<comment type="caution">
    <text evidence="2">The sequence shown here is derived from an EMBL/GenBank/DDBJ whole genome shotgun (WGS) entry which is preliminary data.</text>
</comment>
<proteinExistence type="predicted"/>
<name>A0A2G5HUU1_CERBT</name>
<dbReference type="EMBL" id="LKMD01000103">
    <property type="protein sequence ID" value="PIA96291.1"/>
    <property type="molecule type" value="Genomic_DNA"/>
</dbReference>
<reference evidence="2 3" key="1">
    <citation type="submission" date="2015-10" db="EMBL/GenBank/DDBJ databases">
        <title>The cercosporin biosynthetic gene cluster was horizontally transferred to several fungal lineages and shown to be expanded in Cercospora beticola based on microsynteny with recipient genomes.</title>
        <authorList>
            <person name="De Jonge R."/>
            <person name="Ebert M.K."/>
            <person name="Suttle J.C."/>
            <person name="Jurick Ii W.M."/>
            <person name="Secor G.A."/>
            <person name="Thomma B.P."/>
            <person name="Van De Peer Y."/>
            <person name="Bolton M.D."/>
        </authorList>
    </citation>
    <scope>NUCLEOTIDE SEQUENCE [LARGE SCALE GENOMIC DNA]</scope>
    <source>
        <strain evidence="2 3">09-40</strain>
    </source>
</reference>
<evidence type="ECO:0000256" key="1">
    <source>
        <dbReference type="SAM" id="MobiDB-lite"/>
    </source>
</evidence>
<organism evidence="2 3">
    <name type="scientific">Cercospora beticola</name>
    <name type="common">Sugarbeet leaf spot fungus</name>
    <dbReference type="NCBI Taxonomy" id="122368"/>
    <lineage>
        <taxon>Eukaryota</taxon>
        <taxon>Fungi</taxon>
        <taxon>Dikarya</taxon>
        <taxon>Ascomycota</taxon>
        <taxon>Pezizomycotina</taxon>
        <taxon>Dothideomycetes</taxon>
        <taxon>Dothideomycetidae</taxon>
        <taxon>Mycosphaerellales</taxon>
        <taxon>Mycosphaerellaceae</taxon>
        <taxon>Cercospora</taxon>
    </lineage>
</organism>
<sequence length="117" mass="12669">MSAIGRTPTVSCALMITSATLPRLSCSEFGLLRAQYFESSNPTILPDHPLAAMPAQTQPSTHSVQQDQPWRAVWPADKNAKLSEHVITYGARKGCRMIVDGSAGNAPLKIVYDTAKQ</sequence>
<feature type="compositionally biased region" description="Polar residues" evidence="1">
    <location>
        <begin position="55"/>
        <end position="68"/>
    </location>
</feature>
<feature type="region of interest" description="Disordered" evidence="1">
    <location>
        <begin position="47"/>
        <end position="68"/>
    </location>
</feature>
<dbReference type="OrthoDB" id="5368494at2759"/>
<evidence type="ECO:0000313" key="3">
    <source>
        <dbReference type="Proteomes" id="UP000230605"/>
    </source>
</evidence>
<dbReference type="Proteomes" id="UP000230605">
    <property type="component" value="Chromosome 8"/>
</dbReference>
<accession>A0A2G5HUU1</accession>
<protein>
    <submittedName>
        <fullName evidence="2">Uncharacterized protein</fullName>
    </submittedName>
</protein>